<evidence type="ECO:0000313" key="3">
    <source>
        <dbReference type="RefSeq" id="XP_010512878.1"/>
    </source>
</evidence>
<dbReference type="InterPro" id="IPR006527">
    <property type="entry name" value="F-box-assoc_dom_typ1"/>
</dbReference>
<dbReference type="Pfam" id="PF00646">
    <property type="entry name" value="F-box"/>
    <property type="match status" value="1"/>
</dbReference>
<dbReference type="Pfam" id="PF07734">
    <property type="entry name" value="FBA_1"/>
    <property type="match status" value="1"/>
</dbReference>
<dbReference type="GeneID" id="104788794"/>
<dbReference type="InterPro" id="IPR036047">
    <property type="entry name" value="F-box-like_dom_sf"/>
</dbReference>
<name>A0ABM0ZAS9_CAMSA</name>
<dbReference type="InterPro" id="IPR001810">
    <property type="entry name" value="F-box_dom"/>
</dbReference>
<dbReference type="CDD" id="cd22157">
    <property type="entry name" value="F-box_AtFBW1-like"/>
    <property type="match status" value="1"/>
</dbReference>
<dbReference type="PANTHER" id="PTHR31672:SF13">
    <property type="entry name" value="F-BOX PROTEIN CPR30-LIKE"/>
    <property type="match status" value="1"/>
</dbReference>
<dbReference type="SUPFAM" id="SSF81383">
    <property type="entry name" value="F-box domain"/>
    <property type="match status" value="1"/>
</dbReference>
<dbReference type="Gene3D" id="1.20.1280.50">
    <property type="match status" value="1"/>
</dbReference>
<dbReference type="SUPFAM" id="SSF50965">
    <property type="entry name" value="Galactose oxidase, central domain"/>
    <property type="match status" value="1"/>
</dbReference>
<protein>
    <submittedName>
        <fullName evidence="3">F-box/kelch-repeat protein At2g43445-like</fullName>
    </submittedName>
</protein>
<evidence type="ECO:0000313" key="2">
    <source>
        <dbReference type="Proteomes" id="UP000694864"/>
    </source>
</evidence>
<dbReference type="PROSITE" id="PS50181">
    <property type="entry name" value="FBOX"/>
    <property type="match status" value="1"/>
</dbReference>
<dbReference type="PANTHER" id="PTHR31672">
    <property type="entry name" value="BNACNNG10540D PROTEIN"/>
    <property type="match status" value="1"/>
</dbReference>
<organism evidence="2 3">
    <name type="scientific">Camelina sativa</name>
    <name type="common">False flax</name>
    <name type="synonym">Myagrum sativum</name>
    <dbReference type="NCBI Taxonomy" id="90675"/>
    <lineage>
        <taxon>Eukaryota</taxon>
        <taxon>Viridiplantae</taxon>
        <taxon>Streptophyta</taxon>
        <taxon>Embryophyta</taxon>
        <taxon>Tracheophyta</taxon>
        <taxon>Spermatophyta</taxon>
        <taxon>Magnoliopsida</taxon>
        <taxon>eudicotyledons</taxon>
        <taxon>Gunneridae</taxon>
        <taxon>Pentapetalae</taxon>
        <taxon>rosids</taxon>
        <taxon>malvids</taxon>
        <taxon>Brassicales</taxon>
        <taxon>Brassicaceae</taxon>
        <taxon>Camelineae</taxon>
        <taxon>Camelina</taxon>
    </lineage>
</organism>
<accession>A0ABM0ZAS9</accession>
<proteinExistence type="predicted"/>
<dbReference type="SMART" id="SM00256">
    <property type="entry name" value="FBOX"/>
    <property type="match status" value="1"/>
</dbReference>
<dbReference type="Proteomes" id="UP000694864">
    <property type="component" value="Chromosome 5"/>
</dbReference>
<keyword evidence="2" id="KW-1185">Reference proteome</keyword>
<dbReference type="RefSeq" id="XP_010512878.1">
    <property type="nucleotide sequence ID" value="XM_010514576.1"/>
</dbReference>
<gene>
    <name evidence="3" type="primary">LOC104788794</name>
</gene>
<reference evidence="2" key="1">
    <citation type="journal article" date="2014" name="Nat. Commun.">
        <title>The emerging biofuel crop Camelina sativa retains a highly undifferentiated hexaploid genome structure.</title>
        <authorList>
            <person name="Kagale S."/>
            <person name="Koh C."/>
            <person name="Nixon J."/>
            <person name="Bollina V."/>
            <person name="Clarke W.E."/>
            <person name="Tuteja R."/>
            <person name="Spillane C."/>
            <person name="Robinson S.J."/>
            <person name="Links M.G."/>
            <person name="Clarke C."/>
            <person name="Higgins E.E."/>
            <person name="Huebert T."/>
            <person name="Sharpe A.G."/>
            <person name="Parkin I.A."/>
        </authorList>
    </citation>
    <scope>NUCLEOTIDE SEQUENCE [LARGE SCALE GENOMIC DNA]</scope>
    <source>
        <strain evidence="2">cv. DH55</strain>
    </source>
</reference>
<feature type="domain" description="F-box" evidence="1">
    <location>
        <begin position="6"/>
        <end position="52"/>
    </location>
</feature>
<evidence type="ECO:0000259" key="1">
    <source>
        <dbReference type="PROSITE" id="PS50181"/>
    </source>
</evidence>
<dbReference type="NCBIfam" id="TIGR01640">
    <property type="entry name" value="F_box_assoc_1"/>
    <property type="match status" value="1"/>
</dbReference>
<dbReference type="InterPro" id="IPR050796">
    <property type="entry name" value="SCF_F-box_component"/>
</dbReference>
<dbReference type="InterPro" id="IPR011043">
    <property type="entry name" value="Gal_Oxase/kelch_b-propeller"/>
</dbReference>
<sequence>MREEVNPNLSYVPSHLLKEIFLRLPLKSLVKFKTVSKEWRSILESNRFVEMHLSFQKSDKSCQKILAAHHCYCGAPLPYVLPGVRFKGDDEEVVYLHCESTRPSMSCDGLVCIPEPGCVTVLNPSTGQLRRFPSGPDPVPSGNWAMGFGRVKGTGSYKVVRMFFNPNHYEILDVNIGEWRKLSPPPYEVDAGRRSACVNGSIYWLNIWRGCKLLALDLHTLEFHDVPLPAGMRFKMETQIVNLDDHLAIATTRLNSDPEWQLDIWTMDAGERWSKTYSISLASLGIKPQEPRWFRPVIVSKDGNVVIYDDKKKALFRCYQRPDTIRQIFSYNCVISPYLENMVRLQNEQVELRLACILEDGIAFVAHVVSSFQPRVYKFLCKGKVYSHDFTNPCVVVLILAPDDFWSVCTCTHHNFDTVGRESLVSSPTPCAMTATEVEGRITFGRYLFEGVKNKGIKVDEGRQLYDFIGAVKSKSCCNKLITSCCRSPAPAPQPFAPAPQPSAGLYY</sequence>
<dbReference type="InterPro" id="IPR017451">
    <property type="entry name" value="F-box-assoc_interact_dom"/>
</dbReference>
<reference evidence="3" key="2">
    <citation type="submission" date="2025-08" db="UniProtKB">
        <authorList>
            <consortium name="RefSeq"/>
        </authorList>
    </citation>
    <scope>IDENTIFICATION</scope>
    <source>
        <tissue evidence="3">Leaf</tissue>
    </source>
</reference>